<sequence>MSGLRTGGAGPHAGRPVAQAGTPLESARAALILVHGRGGGAADMLGLARHVAAPGMAWLAPEAAGNTWYPHRFLEPVARNEPFLSSALAVLEDLVAGSGLPPERVALLGFSQGACLALEFLARRRAPLGAVIGLSGGLIGDRLPAPETVDALGGTPVLLGCGRRDAHIPEPRVLETEAVLRGLGAAVTTRLYEGDFHGVNAEEVELAQAMLEGLA</sequence>
<dbReference type="GO" id="GO:0016787">
    <property type="term" value="F:hydrolase activity"/>
    <property type="evidence" value="ECO:0007669"/>
    <property type="project" value="UniProtKB-KW"/>
</dbReference>
<accession>A0A845BBW5</accession>
<dbReference type="EMBL" id="SNVJ01000011">
    <property type="protein sequence ID" value="MXP64335.1"/>
    <property type="molecule type" value="Genomic_DNA"/>
</dbReference>
<name>A0A845BBW5_9PROT</name>
<evidence type="ECO:0000256" key="2">
    <source>
        <dbReference type="ARBA" id="ARBA00022801"/>
    </source>
</evidence>
<evidence type="ECO:0000259" key="3">
    <source>
        <dbReference type="Pfam" id="PF02230"/>
    </source>
</evidence>
<keyword evidence="5" id="KW-1185">Reference proteome</keyword>
<comment type="caution">
    <text evidence="4">The sequence shown here is derived from an EMBL/GenBank/DDBJ whole genome shotgun (WGS) entry which is preliminary data.</text>
</comment>
<comment type="similarity">
    <text evidence="1">Belongs to the AB hydrolase superfamily. AB hydrolase 2 family.</text>
</comment>
<dbReference type="InterPro" id="IPR003140">
    <property type="entry name" value="PLipase/COase/thioEstase"/>
</dbReference>
<evidence type="ECO:0000313" key="4">
    <source>
        <dbReference type="EMBL" id="MXP64335.1"/>
    </source>
</evidence>
<reference evidence="4 5" key="1">
    <citation type="submission" date="2019-03" db="EMBL/GenBank/DDBJ databases">
        <title>Roseomonas sp. a novel Roseomonas species isolated from Sea whip Gorgonian.</title>
        <authorList>
            <person name="Li F."/>
            <person name="Pan X."/>
            <person name="Huang S."/>
            <person name="Li Z."/>
            <person name="Meng B."/>
        </authorList>
    </citation>
    <scope>NUCLEOTIDE SEQUENCE [LARGE SCALE GENOMIC DNA]</scope>
    <source>
        <strain evidence="4 5">M0104</strain>
    </source>
</reference>
<dbReference type="Proteomes" id="UP000460715">
    <property type="component" value="Unassembled WGS sequence"/>
</dbReference>
<evidence type="ECO:0000313" key="5">
    <source>
        <dbReference type="Proteomes" id="UP000460715"/>
    </source>
</evidence>
<organism evidence="4 5">
    <name type="scientific">Teichococcus coralli</name>
    <dbReference type="NCBI Taxonomy" id="2545983"/>
    <lineage>
        <taxon>Bacteria</taxon>
        <taxon>Pseudomonadati</taxon>
        <taxon>Pseudomonadota</taxon>
        <taxon>Alphaproteobacteria</taxon>
        <taxon>Acetobacterales</taxon>
        <taxon>Roseomonadaceae</taxon>
        <taxon>Roseomonas</taxon>
    </lineage>
</organism>
<gene>
    <name evidence="4" type="ORF">E0493_13370</name>
</gene>
<evidence type="ECO:0000256" key="1">
    <source>
        <dbReference type="ARBA" id="ARBA00006499"/>
    </source>
</evidence>
<dbReference type="PANTHER" id="PTHR10655">
    <property type="entry name" value="LYSOPHOSPHOLIPASE-RELATED"/>
    <property type="match status" value="1"/>
</dbReference>
<feature type="domain" description="Phospholipase/carboxylesterase/thioesterase" evidence="3">
    <location>
        <begin position="25"/>
        <end position="211"/>
    </location>
</feature>
<dbReference type="OrthoDB" id="9801763at2"/>
<protein>
    <submittedName>
        <fullName evidence="4">Phospholipase</fullName>
    </submittedName>
</protein>
<dbReference type="PANTHER" id="PTHR10655:SF17">
    <property type="entry name" value="LYSOPHOSPHOLIPASE-LIKE PROTEIN 1"/>
    <property type="match status" value="1"/>
</dbReference>
<keyword evidence="2" id="KW-0378">Hydrolase</keyword>
<dbReference type="RefSeq" id="WP_160937490.1">
    <property type="nucleotide sequence ID" value="NZ_SNVJ01000011.1"/>
</dbReference>
<dbReference type="AlphaFoldDB" id="A0A845BBW5"/>
<dbReference type="Pfam" id="PF02230">
    <property type="entry name" value="Abhydrolase_2"/>
    <property type="match status" value="1"/>
</dbReference>
<dbReference type="InterPro" id="IPR029058">
    <property type="entry name" value="AB_hydrolase_fold"/>
</dbReference>
<dbReference type="InterPro" id="IPR050565">
    <property type="entry name" value="LYPA1-2/EST-like"/>
</dbReference>
<proteinExistence type="inferred from homology"/>
<dbReference type="Gene3D" id="3.40.50.1820">
    <property type="entry name" value="alpha/beta hydrolase"/>
    <property type="match status" value="1"/>
</dbReference>
<dbReference type="SUPFAM" id="SSF53474">
    <property type="entry name" value="alpha/beta-Hydrolases"/>
    <property type="match status" value="1"/>
</dbReference>